<dbReference type="InterPro" id="IPR006464">
    <property type="entry name" value="AcTrfase_RimI/Ard1"/>
</dbReference>
<dbReference type="GO" id="GO:0005737">
    <property type="term" value="C:cytoplasm"/>
    <property type="evidence" value="ECO:0007669"/>
    <property type="project" value="UniProtKB-SubCell"/>
</dbReference>
<keyword evidence="4 5" id="KW-0012">Acyltransferase</keyword>
<evidence type="ECO:0000256" key="6">
    <source>
        <dbReference type="RuleBase" id="RU363094"/>
    </source>
</evidence>
<dbReference type="Gene3D" id="3.40.630.30">
    <property type="match status" value="1"/>
</dbReference>
<evidence type="ECO:0000313" key="9">
    <source>
        <dbReference type="Proteomes" id="UP000180088"/>
    </source>
</evidence>
<comment type="caution">
    <text evidence="8">The sequence shown here is derived from an EMBL/GenBank/DDBJ whole genome shotgun (WGS) entry which is preliminary data.</text>
</comment>
<comment type="catalytic activity">
    <reaction evidence="5 6">
        <text>N-terminal L-alanyl-[ribosomal protein bS18] + acetyl-CoA = N-terminal N(alpha)-acetyl-L-alanyl-[ribosomal protein bS18] + CoA + H(+)</text>
        <dbReference type="Rhea" id="RHEA:43756"/>
        <dbReference type="Rhea" id="RHEA-COMP:10676"/>
        <dbReference type="Rhea" id="RHEA-COMP:10677"/>
        <dbReference type="ChEBI" id="CHEBI:15378"/>
        <dbReference type="ChEBI" id="CHEBI:57287"/>
        <dbReference type="ChEBI" id="CHEBI:57288"/>
        <dbReference type="ChEBI" id="CHEBI:64718"/>
        <dbReference type="ChEBI" id="CHEBI:83683"/>
        <dbReference type="EC" id="2.3.1.266"/>
    </reaction>
</comment>
<dbReference type="RefSeq" id="WP_071115534.1">
    <property type="nucleotide sequence ID" value="NZ_MKCS01000001.1"/>
</dbReference>
<dbReference type="SUPFAM" id="SSF55729">
    <property type="entry name" value="Acyl-CoA N-acyltransferases (Nat)"/>
    <property type="match status" value="1"/>
</dbReference>
<dbReference type="EMBL" id="MKCS01000001">
    <property type="protein sequence ID" value="OHX13181.1"/>
    <property type="molecule type" value="Genomic_DNA"/>
</dbReference>
<feature type="active site" description="Proton acceptor" evidence="5">
    <location>
        <position position="104"/>
    </location>
</feature>
<gene>
    <name evidence="5" type="primary">rimI</name>
    <name evidence="8" type="ORF">BI347_06440</name>
</gene>
<dbReference type="CDD" id="cd04301">
    <property type="entry name" value="NAT_SF"/>
    <property type="match status" value="1"/>
</dbReference>
<dbReference type="InterPro" id="IPR043690">
    <property type="entry name" value="RimI"/>
</dbReference>
<sequence length="147" mass="16097">MSSVRPFAPDNPQLLADIEQQAAQHAWSCGQYRDAIAAGYACHGLFDGEDALLGFMLIMRVLDEAEILNIVIASGHQGQGLGRRLLQASMQALAASGVKRLFLEVRESNAAARRLYQYCGFQPCGLRKNYYPAGNGREHAILMEATL</sequence>
<dbReference type="InterPro" id="IPR050680">
    <property type="entry name" value="YpeA/RimI_acetyltransf"/>
</dbReference>
<proteinExistence type="inferred from homology"/>
<dbReference type="GO" id="GO:0008999">
    <property type="term" value="F:protein-N-terminal-alanine acetyltransferase activity"/>
    <property type="evidence" value="ECO:0007669"/>
    <property type="project" value="UniProtKB-UniRule"/>
</dbReference>
<dbReference type="STRING" id="1903179.BI347_06440"/>
<organism evidence="8 9">
    <name type="scientific">Chromobacterium sphagni</name>
    <dbReference type="NCBI Taxonomy" id="1903179"/>
    <lineage>
        <taxon>Bacteria</taxon>
        <taxon>Pseudomonadati</taxon>
        <taxon>Pseudomonadota</taxon>
        <taxon>Betaproteobacteria</taxon>
        <taxon>Neisseriales</taxon>
        <taxon>Chromobacteriaceae</taxon>
        <taxon>Chromobacterium</taxon>
    </lineage>
</organism>
<evidence type="ECO:0000256" key="2">
    <source>
        <dbReference type="ARBA" id="ARBA00022490"/>
    </source>
</evidence>
<reference evidence="8 9" key="1">
    <citation type="submission" date="2016-09" db="EMBL/GenBank/DDBJ databases">
        <title>Chromobacterium muskegensis sp. nov., an insecticidal bacterium isolated from Sphagnum bogs.</title>
        <authorList>
            <person name="Sparks M.E."/>
            <person name="Blackburn M.B."/>
            <person name="Gundersen-Rindal D.E."/>
            <person name="Mitchell A."/>
            <person name="Farrar R."/>
            <person name="Kuhar D."/>
        </authorList>
    </citation>
    <scope>NUCLEOTIDE SEQUENCE [LARGE SCALE GENOMIC DNA]</scope>
    <source>
        <strain evidence="8 9">37-2</strain>
    </source>
</reference>
<keyword evidence="3 5" id="KW-0808">Transferase</keyword>
<comment type="subcellular location">
    <subcellularLocation>
        <location evidence="5 6">Cytoplasm</location>
    </subcellularLocation>
</comment>
<dbReference type="Proteomes" id="UP000180088">
    <property type="component" value="Unassembled WGS sequence"/>
</dbReference>
<comment type="caution">
    <text evidence="5">Lacks conserved residue(s) required for the propagation of feature annotation.</text>
</comment>
<evidence type="ECO:0000256" key="3">
    <source>
        <dbReference type="ARBA" id="ARBA00022679"/>
    </source>
</evidence>
<dbReference type="Pfam" id="PF00583">
    <property type="entry name" value="Acetyltransf_1"/>
    <property type="match status" value="1"/>
</dbReference>
<dbReference type="AlphaFoldDB" id="A0A1S1X0Y6"/>
<evidence type="ECO:0000256" key="1">
    <source>
        <dbReference type="ARBA" id="ARBA00005395"/>
    </source>
</evidence>
<protein>
    <recommendedName>
        <fullName evidence="5 6">[Ribosomal protein bS18]-alanine N-acetyltransferase</fullName>
        <ecNumber evidence="5 6">2.3.1.266</ecNumber>
    </recommendedName>
</protein>
<dbReference type="InterPro" id="IPR016181">
    <property type="entry name" value="Acyl_CoA_acyltransferase"/>
</dbReference>
<evidence type="ECO:0000313" key="8">
    <source>
        <dbReference type="EMBL" id="OHX13181.1"/>
    </source>
</evidence>
<dbReference type="EC" id="2.3.1.266" evidence="5 6"/>
<dbReference type="PANTHER" id="PTHR43420">
    <property type="entry name" value="ACETYLTRANSFERASE"/>
    <property type="match status" value="1"/>
</dbReference>
<feature type="domain" description="N-acetyltransferase" evidence="7">
    <location>
        <begin position="2"/>
        <end position="147"/>
    </location>
</feature>
<dbReference type="PROSITE" id="PS51186">
    <property type="entry name" value="GNAT"/>
    <property type="match status" value="1"/>
</dbReference>
<keyword evidence="2 5" id="KW-0963">Cytoplasm</keyword>
<comment type="function">
    <text evidence="5 6">Acetylates the N-terminal alanine of ribosomal protein bS18.</text>
</comment>
<name>A0A1S1X0Y6_9NEIS</name>
<evidence type="ECO:0000256" key="4">
    <source>
        <dbReference type="ARBA" id="ARBA00023315"/>
    </source>
</evidence>
<evidence type="ECO:0000259" key="7">
    <source>
        <dbReference type="PROSITE" id="PS51186"/>
    </source>
</evidence>
<comment type="similarity">
    <text evidence="1 5 6">Belongs to the acetyltransferase family. RimI subfamily.</text>
</comment>
<feature type="binding site" evidence="5">
    <location>
        <position position="109"/>
    </location>
    <ligand>
        <name>acetyl-CoA</name>
        <dbReference type="ChEBI" id="CHEBI:57288"/>
    </ligand>
</feature>
<dbReference type="PANTHER" id="PTHR43420:SF44">
    <property type="entry name" value="ACETYLTRANSFERASE YPEA"/>
    <property type="match status" value="1"/>
</dbReference>
<accession>A0A1S1X0Y6</accession>
<dbReference type="InterPro" id="IPR000182">
    <property type="entry name" value="GNAT_dom"/>
</dbReference>
<dbReference type="HAMAP" id="MF_02210">
    <property type="entry name" value="RimI"/>
    <property type="match status" value="1"/>
</dbReference>
<dbReference type="OrthoDB" id="9796919at2"/>
<dbReference type="NCBIfam" id="TIGR01575">
    <property type="entry name" value="rimI"/>
    <property type="match status" value="1"/>
</dbReference>
<evidence type="ECO:0000256" key="5">
    <source>
        <dbReference type="HAMAP-Rule" id="MF_02210"/>
    </source>
</evidence>
<feature type="active site" description="Proton donor" evidence="5">
    <location>
        <position position="116"/>
    </location>
</feature>